<comment type="caution">
    <text evidence="1">The sequence shown here is derived from an EMBL/GenBank/DDBJ whole genome shotgun (WGS) entry which is preliminary data.</text>
</comment>
<sequence length="362" mass="41660">MFFRMRTMFLAQFLLIGFIGFGVSGALSASEGEVLEASKIFAYQMEVDRVLSVPVAEPVVFLDQDDFFDFDSKTVVKTKFYRKNSIRKKISSSQAQGNIVINFQTSHSHLQGFDLKSKNPFLSLLVVFQSISTQTQMPILKTTSVLSLKDFEKLKVDHVSILDRNRETVISYMIKNLLTLSLFQNSFCSELSLTLWGVFPFQQIESMKNSTKKMLNRIGRLEQNRKEFSVRSTFPNFAGVPPQVSSNVFFRLKELTFLYEEKEETASRQYPPLFSFVTSVIRLLPFVKDVGRNFGLLALGVPIYTSLKAIEIDGNHRFPKKESIYFVWNFLENENGFFLKTPTNGKWSELKKRTNLFSRFSV</sequence>
<dbReference type="Proteomes" id="UP000012160">
    <property type="component" value="Unassembled WGS sequence"/>
</dbReference>
<dbReference type="RefSeq" id="WP_004485612.1">
    <property type="nucleotide sequence ID" value="NZ_AHOQ02000016.1"/>
</dbReference>
<dbReference type="AlphaFoldDB" id="M6UNB6"/>
<organism evidence="1 2">
    <name type="scientific">Leptospira santarosai str. ZUN179</name>
    <dbReference type="NCBI Taxonomy" id="1049985"/>
    <lineage>
        <taxon>Bacteria</taxon>
        <taxon>Pseudomonadati</taxon>
        <taxon>Spirochaetota</taxon>
        <taxon>Spirochaetia</taxon>
        <taxon>Leptospirales</taxon>
        <taxon>Leptospiraceae</taxon>
        <taxon>Leptospira</taxon>
    </lineage>
</organism>
<accession>M6UNB6</accession>
<gene>
    <name evidence="1" type="ORF">LEP1GSC187_2277</name>
</gene>
<proteinExistence type="predicted"/>
<evidence type="ECO:0000313" key="2">
    <source>
        <dbReference type="Proteomes" id="UP000012160"/>
    </source>
</evidence>
<reference evidence="1 2" key="1">
    <citation type="submission" date="2013-01" db="EMBL/GenBank/DDBJ databases">
        <authorList>
            <person name="Harkins D.M."/>
            <person name="Durkin A.S."/>
            <person name="Brinkac L.M."/>
            <person name="Haft D.H."/>
            <person name="Selengut J.D."/>
            <person name="Sanka R."/>
            <person name="DePew J."/>
            <person name="Purushe J."/>
            <person name="Matthias M.A."/>
            <person name="Vinetz J.M."/>
            <person name="Sutton G.G."/>
            <person name="Nierman W.C."/>
            <person name="Fouts D.E."/>
        </authorList>
    </citation>
    <scope>NUCLEOTIDE SEQUENCE [LARGE SCALE GENOMIC DNA]</scope>
    <source>
        <strain evidence="1 2">ZUN179</strain>
    </source>
</reference>
<name>M6UNB6_9LEPT</name>
<protein>
    <submittedName>
        <fullName evidence="1">Uncharacterized protein</fullName>
    </submittedName>
</protein>
<dbReference type="EMBL" id="AHOQ02000016">
    <property type="protein sequence ID" value="EMO46622.1"/>
    <property type="molecule type" value="Genomic_DNA"/>
</dbReference>
<evidence type="ECO:0000313" key="1">
    <source>
        <dbReference type="EMBL" id="EMO46622.1"/>
    </source>
</evidence>